<sequence length="362" mass="41245">MGGATSLLSLLVEHCQRWTILELRWNTVHEIETKVVDALGKASGNTPLLERVLIDSIKSHEIGFLQPGASPALRELFWRGYLQGWRPFSFKKNGAPWALLVKLTVHRLSTSDFILILKRCPNVEECRVSSFTTHNDFQPSSDDGEFTSFPSITLLEIQEFGDISVLRYIRAPSLRHLSIAQGPSSLRLLPHLYPLDCLIIFSHISEFKLDYFGLSVHEEFHIQRLKRLLSCIGTVTSVYLETCGAVDYDTWQRVIPNILNPSKVLPSETVLLPNIQTLQYFTDMPERAMQPMAAMVRQRWNISQSTLPPKCAKLKTLRLNKKSKRALSSLLTRECEEGFELIYDLQYQGHPYVGFNAAEMPL</sequence>
<protein>
    <submittedName>
        <fullName evidence="1">Uncharacterized protein</fullName>
    </submittedName>
</protein>
<dbReference type="Proteomes" id="UP000467700">
    <property type="component" value="Unassembled WGS sequence"/>
</dbReference>
<proteinExistence type="predicted"/>
<keyword evidence="2" id="KW-1185">Reference proteome</keyword>
<gene>
    <name evidence="1" type="ORF">AAE3_LOCUS8500</name>
</gene>
<reference evidence="1 2" key="1">
    <citation type="submission" date="2020-01" db="EMBL/GenBank/DDBJ databases">
        <authorList>
            <person name="Gupta K D."/>
        </authorList>
    </citation>
    <scope>NUCLEOTIDE SEQUENCE [LARGE SCALE GENOMIC DNA]</scope>
</reference>
<accession>A0A8S0VS94</accession>
<comment type="caution">
    <text evidence="1">The sequence shown here is derived from an EMBL/GenBank/DDBJ whole genome shotgun (WGS) entry which is preliminary data.</text>
</comment>
<evidence type="ECO:0000313" key="1">
    <source>
        <dbReference type="EMBL" id="CAA7266239.1"/>
    </source>
</evidence>
<evidence type="ECO:0000313" key="2">
    <source>
        <dbReference type="Proteomes" id="UP000467700"/>
    </source>
</evidence>
<name>A0A8S0VS94_CYCAE</name>
<organism evidence="1 2">
    <name type="scientific">Cyclocybe aegerita</name>
    <name type="common">Black poplar mushroom</name>
    <name type="synonym">Agrocybe aegerita</name>
    <dbReference type="NCBI Taxonomy" id="1973307"/>
    <lineage>
        <taxon>Eukaryota</taxon>
        <taxon>Fungi</taxon>
        <taxon>Dikarya</taxon>
        <taxon>Basidiomycota</taxon>
        <taxon>Agaricomycotina</taxon>
        <taxon>Agaricomycetes</taxon>
        <taxon>Agaricomycetidae</taxon>
        <taxon>Agaricales</taxon>
        <taxon>Agaricineae</taxon>
        <taxon>Bolbitiaceae</taxon>
        <taxon>Cyclocybe</taxon>
    </lineage>
</organism>
<dbReference type="EMBL" id="CACVBS010000053">
    <property type="protein sequence ID" value="CAA7266239.1"/>
    <property type="molecule type" value="Genomic_DNA"/>
</dbReference>
<dbReference type="OrthoDB" id="10664349at2759"/>
<dbReference type="AlphaFoldDB" id="A0A8S0VS94"/>